<dbReference type="Pfam" id="PF13649">
    <property type="entry name" value="Methyltransf_25"/>
    <property type="match status" value="1"/>
</dbReference>
<dbReference type="GO" id="GO:0008168">
    <property type="term" value="F:methyltransferase activity"/>
    <property type="evidence" value="ECO:0007669"/>
    <property type="project" value="UniProtKB-KW"/>
</dbReference>
<dbReference type="AlphaFoldDB" id="A0A498R7C1"/>
<dbReference type="Proteomes" id="UP000277811">
    <property type="component" value="Unassembled WGS sequence"/>
</dbReference>
<proteinExistence type="predicted"/>
<protein>
    <submittedName>
        <fullName evidence="3">S-adenosyl-l-methionine-dependent methyltransferase</fullName>
    </submittedName>
</protein>
<feature type="domain" description="Methyltransferase" evidence="2">
    <location>
        <begin position="45"/>
        <end position="137"/>
    </location>
</feature>
<name>A0A498R7C1_9FIRM</name>
<dbReference type="EMBL" id="UPPP01000052">
    <property type="protein sequence ID" value="VBB05028.1"/>
    <property type="molecule type" value="Genomic_DNA"/>
</dbReference>
<evidence type="ECO:0000256" key="1">
    <source>
        <dbReference type="ARBA" id="ARBA00022679"/>
    </source>
</evidence>
<sequence length="210" mass="23266">MDKTETTVKAYNACAADFTAKFMDLALYKDSLNHFINLVPAGAKILDAGCGPGNIARLLLEKQKGFRVSGFDLSPEMVKLAINNVPGASFQIGDIRNLSSWEPGYDAIIAAFSIVHLSNDETLQFIRNVSCLLKAEGLFYLSCIQGDHAGYATTSFSRKEIYFNRFSRNFILTALTGHNFNIVNTFSQAYPEPDGTTSTELFFYARKMPL</sequence>
<evidence type="ECO:0000259" key="2">
    <source>
        <dbReference type="Pfam" id="PF13649"/>
    </source>
</evidence>
<dbReference type="PANTHER" id="PTHR43861">
    <property type="entry name" value="TRANS-ACONITATE 2-METHYLTRANSFERASE-RELATED"/>
    <property type="match status" value="1"/>
</dbReference>
<keyword evidence="4" id="KW-1185">Reference proteome</keyword>
<dbReference type="InterPro" id="IPR041698">
    <property type="entry name" value="Methyltransf_25"/>
</dbReference>
<dbReference type="RefSeq" id="WP_122626042.1">
    <property type="nucleotide sequence ID" value="NZ_UPPP01000052.1"/>
</dbReference>
<evidence type="ECO:0000313" key="3">
    <source>
        <dbReference type="EMBL" id="VBB05028.1"/>
    </source>
</evidence>
<keyword evidence="3" id="KW-0489">Methyltransferase</keyword>
<dbReference type="GO" id="GO:0032259">
    <property type="term" value="P:methylation"/>
    <property type="evidence" value="ECO:0007669"/>
    <property type="project" value="UniProtKB-KW"/>
</dbReference>
<dbReference type="InterPro" id="IPR029063">
    <property type="entry name" value="SAM-dependent_MTases_sf"/>
</dbReference>
<dbReference type="Gene3D" id="3.40.50.150">
    <property type="entry name" value="Vaccinia Virus protein VP39"/>
    <property type="match status" value="1"/>
</dbReference>
<keyword evidence="1 3" id="KW-0808">Transferase</keyword>
<accession>A0A498R7C1</accession>
<reference evidence="3 4" key="1">
    <citation type="submission" date="2018-06" db="EMBL/GenBank/DDBJ databases">
        <authorList>
            <person name="Strepis N."/>
        </authorList>
    </citation>
    <scope>NUCLEOTIDE SEQUENCE [LARGE SCALE GENOMIC DNA]</scope>
    <source>
        <strain evidence="3">LUCI</strain>
    </source>
</reference>
<dbReference type="CDD" id="cd02440">
    <property type="entry name" value="AdoMet_MTases"/>
    <property type="match status" value="1"/>
</dbReference>
<evidence type="ECO:0000313" key="4">
    <source>
        <dbReference type="Proteomes" id="UP000277811"/>
    </source>
</evidence>
<dbReference type="OrthoDB" id="9791837at2"/>
<organism evidence="3 4">
    <name type="scientific">Lucifera butyrica</name>
    <dbReference type="NCBI Taxonomy" id="1351585"/>
    <lineage>
        <taxon>Bacteria</taxon>
        <taxon>Bacillati</taxon>
        <taxon>Bacillota</taxon>
        <taxon>Negativicutes</taxon>
        <taxon>Veillonellales</taxon>
        <taxon>Veillonellaceae</taxon>
        <taxon>Lucifera</taxon>
    </lineage>
</organism>
<dbReference type="SUPFAM" id="SSF53335">
    <property type="entry name" value="S-adenosyl-L-methionine-dependent methyltransferases"/>
    <property type="match status" value="1"/>
</dbReference>
<gene>
    <name evidence="3" type="ORF">LUCI_0234</name>
</gene>